<organism evidence="2 3">
    <name type="scientific">Taxus chinensis</name>
    <name type="common">Chinese yew</name>
    <name type="synonym">Taxus wallichiana var. chinensis</name>
    <dbReference type="NCBI Taxonomy" id="29808"/>
    <lineage>
        <taxon>Eukaryota</taxon>
        <taxon>Viridiplantae</taxon>
        <taxon>Streptophyta</taxon>
        <taxon>Embryophyta</taxon>
        <taxon>Tracheophyta</taxon>
        <taxon>Spermatophyta</taxon>
        <taxon>Pinopsida</taxon>
        <taxon>Pinidae</taxon>
        <taxon>Conifers II</taxon>
        <taxon>Cupressales</taxon>
        <taxon>Taxaceae</taxon>
        <taxon>Taxus</taxon>
    </lineage>
</organism>
<feature type="region of interest" description="Disordered" evidence="1">
    <location>
        <begin position="1"/>
        <end position="26"/>
    </location>
</feature>
<dbReference type="Proteomes" id="UP000824469">
    <property type="component" value="Unassembled WGS sequence"/>
</dbReference>
<keyword evidence="3" id="KW-1185">Reference proteome</keyword>
<dbReference type="AlphaFoldDB" id="A0AA38GPV9"/>
<evidence type="ECO:0000256" key="1">
    <source>
        <dbReference type="SAM" id="MobiDB-lite"/>
    </source>
</evidence>
<feature type="non-terminal residue" evidence="2">
    <location>
        <position position="1"/>
    </location>
</feature>
<evidence type="ECO:0000313" key="2">
    <source>
        <dbReference type="EMBL" id="KAH9326042.1"/>
    </source>
</evidence>
<protein>
    <submittedName>
        <fullName evidence="2">Uncharacterized protein</fullName>
    </submittedName>
</protein>
<sequence>TAQFLQPHTSSSSSPSSSPTQMEVMSAERIRERLQSQLVTLNILGEDQDVVCVVCLNELNQEQDMSGLGNC</sequence>
<evidence type="ECO:0000313" key="3">
    <source>
        <dbReference type="Proteomes" id="UP000824469"/>
    </source>
</evidence>
<reference evidence="2 3" key="1">
    <citation type="journal article" date="2021" name="Nat. Plants">
        <title>The Taxus genome provides insights into paclitaxel biosynthesis.</title>
        <authorList>
            <person name="Xiong X."/>
            <person name="Gou J."/>
            <person name="Liao Q."/>
            <person name="Li Y."/>
            <person name="Zhou Q."/>
            <person name="Bi G."/>
            <person name="Li C."/>
            <person name="Du R."/>
            <person name="Wang X."/>
            <person name="Sun T."/>
            <person name="Guo L."/>
            <person name="Liang H."/>
            <person name="Lu P."/>
            <person name="Wu Y."/>
            <person name="Zhang Z."/>
            <person name="Ro D.K."/>
            <person name="Shang Y."/>
            <person name="Huang S."/>
            <person name="Yan J."/>
        </authorList>
    </citation>
    <scope>NUCLEOTIDE SEQUENCE [LARGE SCALE GENOMIC DNA]</scope>
    <source>
        <strain evidence="2">Ta-2019</strain>
    </source>
</reference>
<accession>A0AA38GPV9</accession>
<feature type="compositionally biased region" description="Low complexity" evidence="1">
    <location>
        <begin position="10"/>
        <end position="19"/>
    </location>
</feature>
<proteinExistence type="predicted"/>
<comment type="caution">
    <text evidence="2">The sequence shown here is derived from an EMBL/GenBank/DDBJ whole genome shotgun (WGS) entry which is preliminary data.</text>
</comment>
<gene>
    <name evidence="2" type="ORF">KI387_006220</name>
</gene>
<name>A0AA38GPV9_TAXCH</name>
<dbReference type="EMBL" id="JAHRHJ020000002">
    <property type="protein sequence ID" value="KAH9326042.1"/>
    <property type="molecule type" value="Genomic_DNA"/>
</dbReference>
<feature type="non-terminal residue" evidence="2">
    <location>
        <position position="71"/>
    </location>
</feature>